<dbReference type="PANTHER" id="PTHR30399:SF1">
    <property type="entry name" value="UTP PYROPHOSPHATASE"/>
    <property type="match status" value="1"/>
</dbReference>
<feature type="region of interest" description="Disordered" evidence="1">
    <location>
        <begin position="169"/>
        <end position="188"/>
    </location>
</feature>
<keyword evidence="4" id="KW-1185">Reference proteome</keyword>
<dbReference type="Gene3D" id="3.30.2010.10">
    <property type="entry name" value="Metalloproteases ('zincins'), catalytic domain"/>
    <property type="match status" value="1"/>
</dbReference>
<evidence type="ECO:0000256" key="1">
    <source>
        <dbReference type="SAM" id="MobiDB-lite"/>
    </source>
</evidence>
<dbReference type="PANTHER" id="PTHR30399">
    <property type="entry name" value="UNCHARACTERIZED PROTEIN YGJP"/>
    <property type="match status" value="1"/>
</dbReference>
<dbReference type="InterPro" id="IPR053136">
    <property type="entry name" value="UTP_pyrophosphatase-like"/>
</dbReference>
<feature type="compositionally biased region" description="Acidic residues" evidence="1">
    <location>
        <begin position="255"/>
        <end position="264"/>
    </location>
</feature>
<dbReference type="Proteomes" id="UP000044602">
    <property type="component" value="Unassembled WGS sequence"/>
</dbReference>
<evidence type="ECO:0000259" key="2">
    <source>
        <dbReference type="PROSITE" id="PS51397"/>
    </source>
</evidence>
<organism evidence="3 4">
    <name type="scientific">Verticillium longisporum</name>
    <name type="common">Verticillium dahliae var. longisporum</name>
    <dbReference type="NCBI Taxonomy" id="100787"/>
    <lineage>
        <taxon>Eukaryota</taxon>
        <taxon>Fungi</taxon>
        <taxon>Dikarya</taxon>
        <taxon>Ascomycota</taxon>
        <taxon>Pezizomycotina</taxon>
        <taxon>Sordariomycetes</taxon>
        <taxon>Hypocreomycetidae</taxon>
        <taxon>Glomerellales</taxon>
        <taxon>Plectosphaerellaceae</taxon>
        <taxon>Verticillium</taxon>
    </lineage>
</organism>
<sequence length="647" mass="71634">MPIGIQRINAKKSHPNERIIFIKPLPGPNEKIARDFLERIAAQCLPIMKDNSLSVMSLEEYEPNREFVGRNFNAGEVIQLVLKTRAGRWLPFEYVQMVMMHELAHCKQMNHSRAFWAVRNAYADSMRALWSRGYTGDGLWGRGTLLASGAWAGDTAPLGEGLPEHLCGGTFRSRGRRKRKAKQPRLSYREQKERRILKKFGANGVALGADEAVKTELEKGRKTAAKPRVAGSARGRELRAAAALARFGQQKVEHEEEDDDDDEERLAKSENVSEDESDYEDDVADIKREDAIDLNGQRLLDKDGRGMIKVCEDENPDDQDAQQELQELRSVKKWTQTSLDLRGQVAGREPPPQQRSRDESSQRSQPSEEPKVKRQPPAKAPTTRIKREEAEDDAPVSTVGKATSPKIKAEEVTKESFPGSTIDNGIQGDTTTSVTACGVCSFANPELSITCSTPDVFGRDQHEHQELEDTSLNLFLLSHTHTIMPSSLPSSSPRPITLLLLCTLTVVLALPKNYPRFSVPQQYLEVGQMRAAMEMNPSAILEAQCIDRNVHIVFHDESVAELNICEGGIAGDVKSCRGSPVETMGVAGSARFSLKVMAEGATINVAKKRWEACVRAARAVCPTGSFRAVCAGGTTKGDLEFFLTNPW</sequence>
<dbReference type="STRING" id="100787.A0A0G4KWI4"/>
<accession>A0A0G4KWI4</accession>
<gene>
    <name evidence="3" type="ORF">BN1708_011074</name>
</gene>
<evidence type="ECO:0000313" key="3">
    <source>
        <dbReference type="EMBL" id="CRK14127.1"/>
    </source>
</evidence>
<feature type="region of interest" description="Disordered" evidence="1">
    <location>
        <begin position="329"/>
        <end position="425"/>
    </location>
</feature>
<dbReference type="PROSITE" id="PS51397">
    <property type="entry name" value="WLM"/>
    <property type="match status" value="1"/>
</dbReference>
<feature type="compositionally biased region" description="Basic residues" evidence="1">
    <location>
        <begin position="173"/>
        <end position="183"/>
    </location>
</feature>
<name>A0A0G4KWI4_VERLO</name>
<proteinExistence type="predicted"/>
<reference evidence="3 4" key="1">
    <citation type="submission" date="2015-05" db="EMBL/GenBank/DDBJ databases">
        <authorList>
            <person name="Wang D.B."/>
            <person name="Wang M."/>
        </authorList>
    </citation>
    <scope>NUCLEOTIDE SEQUENCE [LARGE SCALE GENOMIC DNA]</scope>
    <source>
        <strain evidence="3">VL1</strain>
    </source>
</reference>
<feature type="compositionally biased region" description="Basic and acidic residues" evidence="1">
    <location>
        <begin position="355"/>
        <end position="372"/>
    </location>
</feature>
<feature type="domain" description="WLM" evidence="2">
    <location>
        <begin position="10"/>
        <end position="248"/>
    </location>
</feature>
<evidence type="ECO:0000313" key="4">
    <source>
        <dbReference type="Proteomes" id="UP000044602"/>
    </source>
</evidence>
<dbReference type="AlphaFoldDB" id="A0A0G4KWI4"/>
<dbReference type="InterPro" id="IPR013536">
    <property type="entry name" value="WLM_dom"/>
</dbReference>
<protein>
    <recommendedName>
        <fullName evidence="2">WLM domain-containing protein</fullName>
    </recommendedName>
</protein>
<dbReference type="Pfam" id="PF08325">
    <property type="entry name" value="WLM"/>
    <property type="match status" value="1"/>
</dbReference>
<feature type="region of interest" description="Disordered" evidence="1">
    <location>
        <begin position="245"/>
        <end position="288"/>
    </location>
</feature>
<feature type="compositionally biased region" description="Acidic residues" evidence="1">
    <location>
        <begin position="272"/>
        <end position="283"/>
    </location>
</feature>
<dbReference type="EMBL" id="CVQH01005335">
    <property type="protein sequence ID" value="CRK14127.1"/>
    <property type="molecule type" value="Genomic_DNA"/>
</dbReference>